<dbReference type="EMBL" id="CP025085">
    <property type="protein sequence ID" value="AUG99049.1"/>
    <property type="molecule type" value="Genomic_DNA"/>
</dbReference>
<dbReference type="InterPro" id="IPR020084">
    <property type="entry name" value="NUDIX_hydrolase_CS"/>
</dbReference>
<dbReference type="GO" id="GO:0019693">
    <property type="term" value="P:ribose phosphate metabolic process"/>
    <property type="evidence" value="ECO:0007669"/>
    <property type="project" value="TreeGrafter"/>
</dbReference>
<dbReference type="OrthoDB" id="9761969at2"/>
<evidence type="ECO:0000313" key="13">
    <source>
        <dbReference type="Proteomes" id="UP000017700"/>
    </source>
</evidence>
<keyword evidence="13" id="KW-1185">Reference proteome</keyword>
<dbReference type="PANTHER" id="PTHR11839:SF18">
    <property type="entry name" value="NUDIX HYDROLASE DOMAIN-CONTAINING PROTEIN"/>
    <property type="match status" value="1"/>
</dbReference>
<dbReference type="GO" id="GO:0006753">
    <property type="term" value="P:nucleoside phosphate metabolic process"/>
    <property type="evidence" value="ECO:0007669"/>
    <property type="project" value="TreeGrafter"/>
</dbReference>
<evidence type="ECO:0000256" key="8">
    <source>
        <dbReference type="ARBA" id="ARBA00032272"/>
    </source>
</evidence>
<evidence type="ECO:0000256" key="3">
    <source>
        <dbReference type="ARBA" id="ARBA00007275"/>
    </source>
</evidence>
<dbReference type="Pfam" id="PF00293">
    <property type="entry name" value="NUDIX"/>
    <property type="match status" value="1"/>
</dbReference>
<evidence type="ECO:0000256" key="7">
    <source>
        <dbReference type="ARBA" id="ARBA00032162"/>
    </source>
</evidence>
<comment type="catalytic activity">
    <reaction evidence="1">
        <text>GDP-alpha-D-mannose + H2O = alpha-D-mannose 1-phosphate + GMP + 2 H(+)</text>
        <dbReference type="Rhea" id="RHEA:27978"/>
        <dbReference type="ChEBI" id="CHEBI:15377"/>
        <dbReference type="ChEBI" id="CHEBI:15378"/>
        <dbReference type="ChEBI" id="CHEBI:57527"/>
        <dbReference type="ChEBI" id="CHEBI:58115"/>
        <dbReference type="ChEBI" id="CHEBI:58409"/>
    </reaction>
</comment>
<evidence type="ECO:0000256" key="4">
    <source>
        <dbReference type="ARBA" id="ARBA00011738"/>
    </source>
</evidence>
<evidence type="ECO:0000256" key="5">
    <source>
        <dbReference type="ARBA" id="ARBA00016377"/>
    </source>
</evidence>
<sequence length="183" mass="20497">MKNIPATEAWGEAQTVHSNPWFSVQKVDLTQESVTKTFFSVHHERPAVGILAVKNERILLIHQYRYLTGKVVWGIPSGGVDKGETDVAAARRELLEETGYSASSAVQLIRYYPTYGCSDQQFVIFLCRDVTFVGLNDEQDEVIEARWFSAGEIMALITSGEMIDGLSLTPLLFYFATETVLLK</sequence>
<evidence type="ECO:0000313" key="14">
    <source>
        <dbReference type="Proteomes" id="UP000233778"/>
    </source>
</evidence>
<dbReference type="PRINTS" id="PR00502">
    <property type="entry name" value="NUDIXFAMILY"/>
</dbReference>
<accession>A0A2I5T3A7</accession>
<dbReference type="STRING" id="104623.Ser39006_00216"/>
<dbReference type="KEGG" id="sera:Ser39006_003980"/>
<name>A0A2I5T3A7_SERS3</name>
<dbReference type="AlphaFoldDB" id="A0A2I5T3A7"/>
<dbReference type="PANTHER" id="PTHR11839">
    <property type="entry name" value="UDP/ADP-SUGAR PYROPHOSPHATASE"/>
    <property type="match status" value="1"/>
</dbReference>
<dbReference type="PROSITE" id="PS51462">
    <property type="entry name" value="NUDIX"/>
    <property type="match status" value="1"/>
</dbReference>
<comment type="similarity">
    <text evidence="3">Belongs to the Nudix hydrolase family. NudK subfamily.</text>
</comment>
<evidence type="ECO:0000313" key="11">
    <source>
        <dbReference type="EMBL" id="AUG99049.1"/>
    </source>
</evidence>
<gene>
    <name evidence="11" type="ORF">CWC46_03980</name>
    <name evidence="12" type="ORF">Ser39006_003980</name>
</gene>
<dbReference type="InterPro" id="IPR000086">
    <property type="entry name" value="NUDIX_hydrolase_dom"/>
</dbReference>
<reference evidence="12 13" key="1">
    <citation type="journal article" date="2013" name="Genome Announc.">
        <title>Draft genome sequence of Serratia sp. strain ATCC 39006, a model bacterium for analysis of the biosynthesis and regulation of prodigiosin, a carbapenem, and gas vesicles.</title>
        <authorList>
            <person name="Fineran P.C."/>
            <person name="Iglesias Cans M.C."/>
            <person name="Ramsay J.P."/>
            <person name="Wilf N.M."/>
            <person name="Cossyleon D."/>
            <person name="McNeil M.B."/>
            <person name="Williamson N.R."/>
            <person name="Monson R.E."/>
            <person name="Becher S.A."/>
            <person name="Stanton J.A."/>
            <person name="Brugger K."/>
            <person name="Brown S.D."/>
            <person name="Salmond G.P."/>
        </authorList>
    </citation>
    <scope>NUCLEOTIDE SEQUENCE [LARGE SCALE GENOMIC DNA]</scope>
    <source>
        <strain evidence="12">ATCC 39006</strain>
        <strain evidence="13">ATCC 39006 / SC 11482</strain>
    </source>
</reference>
<dbReference type="EMBL" id="CP025084">
    <property type="protein sequence ID" value="AUH03364.1"/>
    <property type="molecule type" value="Genomic_DNA"/>
</dbReference>
<dbReference type="RefSeq" id="WP_021013493.1">
    <property type="nucleotide sequence ID" value="NZ_CP025084.1"/>
</dbReference>
<evidence type="ECO:0000256" key="1">
    <source>
        <dbReference type="ARBA" id="ARBA00000847"/>
    </source>
</evidence>
<evidence type="ECO:0000256" key="2">
    <source>
        <dbReference type="ARBA" id="ARBA00001946"/>
    </source>
</evidence>
<feature type="domain" description="Nudix hydrolase" evidence="10">
    <location>
        <begin position="43"/>
        <end position="170"/>
    </location>
</feature>
<organism evidence="12 13">
    <name type="scientific">Serratia sp. (strain ATCC 39006)</name>
    <name type="common">Prodigiosinella confusarubida</name>
    <dbReference type="NCBI Taxonomy" id="104623"/>
    <lineage>
        <taxon>Bacteria</taxon>
        <taxon>Pseudomonadati</taxon>
        <taxon>Pseudomonadota</taxon>
        <taxon>Gammaproteobacteria</taxon>
        <taxon>Enterobacterales</taxon>
        <taxon>Pectobacteriaceae</taxon>
        <taxon>Prodigiosinella</taxon>
    </lineage>
</organism>
<evidence type="ECO:0000313" key="12">
    <source>
        <dbReference type="EMBL" id="AUH03364.1"/>
    </source>
</evidence>
<dbReference type="SUPFAM" id="SSF55811">
    <property type="entry name" value="Nudix"/>
    <property type="match status" value="1"/>
</dbReference>
<comment type="subunit">
    <text evidence="4">Homodimer.</text>
</comment>
<evidence type="ECO:0000259" key="10">
    <source>
        <dbReference type="PROSITE" id="PS51462"/>
    </source>
</evidence>
<dbReference type="PROSITE" id="PS00893">
    <property type="entry name" value="NUDIX_BOX"/>
    <property type="match status" value="1"/>
</dbReference>
<comment type="cofactor">
    <cofactor evidence="2">
        <name>Mg(2+)</name>
        <dbReference type="ChEBI" id="CHEBI:18420"/>
    </cofactor>
</comment>
<evidence type="ECO:0000256" key="9">
    <source>
        <dbReference type="RuleBase" id="RU003476"/>
    </source>
</evidence>
<dbReference type="KEGG" id="serq:CWC46_03980"/>
<evidence type="ECO:0000256" key="6">
    <source>
        <dbReference type="ARBA" id="ARBA00022801"/>
    </source>
</evidence>
<dbReference type="Proteomes" id="UP000233778">
    <property type="component" value="Chromosome"/>
</dbReference>
<proteinExistence type="inferred from homology"/>
<dbReference type="InterPro" id="IPR020476">
    <property type="entry name" value="Nudix_hydrolase"/>
</dbReference>
<dbReference type="GO" id="GO:0016462">
    <property type="term" value="F:pyrophosphatase activity"/>
    <property type="evidence" value="ECO:0007669"/>
    <property type="project" value="UniProtKB-ARBA"/>
</dbReference>
<dbReference type="GO" id="GO:0005829">
    <property type="term" value="C:cytosol"/>
    <property type="evidence" value="ECO:0007669"/>
    <property type="project" value="TreeGrafter"/>
</dbReference>
<reference evidence="12" key="4">
    <citation type="submission" date="2017-11" db="EMBL/GenBank/DDBJ databases">
        <title>Complete genome sequence of Serratia sp. ATCC 39006.</title>
        <authorList>
            <person name="Hampton H.G."/>
            <person name="Jackson S.A."/>
            <person name="Jauregui R."/>
            <person name="Poulter G.T.M."/>
            <person name="Salmond G.P.C."/>
            <person name="Fineran P.C."/>
        </authorList>
    </citation>
    <scope>NUCLEOTIDE SEQUENCE</scope>
    <source>
        <strain evidence="12">ATCC 39006</strain>
    </source>
</reference>
<dbReference type="Gene3D" id="3.90.79.10">
    <property type="entry name" value="Nucleoside Triphosphate Pyrophosphohydrolase"/>
    <property type="match status" value="1"/>
</dbReference>
<dbReference type="Proteomes" id="UP000017700">
    <property type="component" value="Chromosome"/>
</dbReference>
<keyword evidence="6 9" id="KW-0378">Hydrolase</keyword>
<protein>
    <recommendedName>
        <fullName evidence="5">GDP-mannose pyrophosphatase</fullName>
    </recommendedName>
    <alternativeName>
        <fullName evidence="7">GDP-mannose hydrolase</fullName>
    </alternativeName>
    <alternativeName>
        <fullName evidence="8">GDPMK</fullName>
    </alternativeName>
</protein>
<reference evidence="12" key="2">
    <citation type="submission" date="2013-09" db="EMBL/GenBank/DDBJ databases">
        <authorList>
            <person name="Wang G."/>
            <person name="Yang Y."/>
            <person name="Su Y."/>
        </authorList>
    </citation>
    <scope>NUCLEOTIDE SEQUENCE</scope>
    <source>
        <strain evidence="12">ATCC 39006</strain>
    </source>
</reference>
<dbReference type="InterPro" id="IPR015797">
    <property type="entry name" value="NUDIX_hydrolase-like_dom_sf"/>
</dbReference>
<reference evidence="11 14" key="3">
    <citation type="submission" date="2017-11" db="EMBL/GenBank/DDBJ databases">
        <title>Complete genome sequence of Serratia sp. ATCC 39006 LacA.</title>
        <authorList>
            <person name="Hampton H.G."/>
            <person name="Jackson S.A."/>
            <person name="Jauregui R."/>
            <person name="Poulter G.T.M."/>
            <person name="Salmond G.P.C."/>
            <person name="Fineran P.C."/>
        </authorList>
    </citation>
    <scope>NUCLEOTIDE SEQUENCE [LARGE SCALE GENOMIC DNA]</scope>
    <source>
        <strain evidence="11 14">ATCC 39006</strain>
    </source>
</reference>